<comment type="caution">
    <text evidence="2">The sequence shown here is derived from an EMBL/GenBank/DDBJ whole genome shotgun (WGS) entry which is preliminary data.</text>
</comment>
<dbReference type="AlphaFoldDB" id="F0BFG5"/>
<evidence type="ECO:0000313" key="2">
    <source>
        <dbReference type="EMBL" id="EGD08783.1"/>
    </source>
</evidence>
<proteinExistence type="predicted"/>
<feature type="transmembrane region" description="Helical" evidence="1">
    <location>
        <begin position="20"/>
        <end position="41"/>
    </location>
</feature>
<dbReference type="Proteomes" id="UP000003299">
    <property type="component" value="Unassembled WGS sequence"/>
</dbReference>
<protein>
    <submittedName>
        <fullName evidence="2">Uncharacterized protein</fullName>
    </submittedName>
</protein>
<evidence type="ECO:0000313" key="3">
    <source>
        <dbReference type="Proteomes" id="UP000003299"/>
    </source>
</evidence>
<organism evidence="2 3">
    <name type="scientific">Xanthomonas vesicatoria ATCC 35937</name>
    <dbReference type="NCBI Taxonomy" id="925775"/>
    <lineage>
        <taxon>Bacteria</taxon>
        <taxon>Pseudomonadati</taxon>
        <taxon>Pseudomonadota</taxon>
        <taxon>Gammaproteobacteria</taxon>
        <taxon>Lysobacterales</taxon>
        <taxon>Lysobacteraceae</taxon>
        <taxon>Xanthomonas</taxon>
    </lineage>
</organism>
<accession>F0BFG5</accession>
<keyword evidence="1" id="KW-1133">Transmembrane helix</keyword>
<reference evidence="2 3" key="1">
    <citation type="journal article" date="2011" name="BMC Genomics">
        <title>Comparative genomics reveals diversity among xanthomonads infecting tomato and pepper.</title>
        <authorList>
            <person name="Potnis N."/>
            <person name="Krasileva K."/>
            <person name="Chow V."/>
            <person name="Almeida N.F."/>
            <person name="Patil P.B."/>
            <person name="Ryan R.P."/>
            <person name="Sharlach M."/>
            <person name="Behlau F."/>
            <person name="Dow J.M."/>
            <person name="Momol M.T."/>
            <person name="White F.F."/>
            <person name="Preston J.F."/>
            <person name="Vinatzer B.A."/>
            <person name="Koebnik R."/>
            <person name="Setubal J.C."/>
            <person name="Norman D.J."/>
            <person name="Staskawicz B.J."/>
            <person name="Jones J.B."/>
        </authorList>
    </citation>
    <scope>NUCLEOTIDE SEQUENCE [LARGE SCALE GENOMIC DNA]</scope>
    <source>
        <strain evidence="2 3">ATCC 35937</strain>
    </source>
</reference>
<gene>
    <name evidence="2" type="ORF">XVE_2958</name>
</gene>
<evidence type="ECO:0000256" key="1">
    <source>
        <dbReference type="SAM" id="Phobius"/>
    </source>
</evidence>
<keyword evidence="1" id="KW-0472">Membrane</keyword>
<name>F0BFG5_9XANT</name>
<keyword evidence="1" id="KW-0812">Transmembrane</keyword>
<dbReference type="EMBL" id="AEQV01000105">
    <property type="protein sequence ID" value="EGD08783.1"/>
    <property type="molecule type" value="Genomic_DNA"/>
</dbReference>
<sequence>MYLGNHQTEVQVDEQEVAHYIDVLARCVAVGFFCFVLNVLYG</sequence>